<dbReference type="OrthoDB" id="5765253at2759"/>
<dbReference type="Proteomes" id="UP000245383">
    <property type="component" value="Unassembled WGS sequence"/>
</dbReference>
<evidence type="ECO:0000313" key="1">
    <source>
        <dbReference type="EMBL" id="PVU85869.1"/>
    </source>
</evidence>
<name>A0A2T9Y0J2_9FUNG</name>
<comment type="caution">
    <text evidence="1">The sequence shown here is derived from an EMBL/GenBank/DDBJ whole genome shotgun (WGS) entry which is preliminary data.</text>
</comment>
<dbReference type="EMBL" id="MBFR01000778">
    <property type="protein sequence ID" value="PVU85869.1"/>
    <property type="molecule type" value="Genomic_DNA"/>
</dbReference>
<evidence type="ECO:0000313" key="2">
    <source>
        <dbReference type="Proteomes" id="UP000245383"/>
    </source>
</evidence>
<sequence length="118" mass="13220">MDSGANVCSNNKMIKHFGQQYKNIGQTVLPKHGCGNSTALNRPHQELKIFTVNTLEAKRYCLNMVSGQAVVALSLNAQKNDKFKIIAWINQINAGRIRSVEPIELIHPEYSQNTHSML</sequence>
<gene>
    <name evidence="1" type="ORF">BB561_006882</name>
</gene>
<reference evidence="1 2" key="1">
    <citation type="journal article" date="2018" name="MBio">
        <title>Comparative Genomics Reveals the Core Gene Toolbox for the Fungus-Insect Symbiosis.</title>
        <authorList>
            <person name="Wang Y."/>
            <person name="Stata M."/>
            <person name="Wang W."/>
            <person name="Stajich J.E."/>
            <person name="White M.M."/>
            <person name="Moncalvo J.M."/>
        </authorList>
    </citation>
    <scope>NUCLEOTIDE SEQUENCE [LARGE SCALE GENOMIC DNA]</scope>
    <source>
        <strain evidence="1 2">SWE-8-4</strain>
    </source>
</reference>
<organism evidence="1 2">
    <name type="scientific">Smittium simulii</name>
    <dbReference type="NCBI Taxonomy" id="133385"/>
    <lineage>
        <taxon>Eukaryota</taxon>
        <taxon>Fungi</taxon>
        <taxon>Fungi incertae sedis</taxon>
        <taxon>Zoopagomycota</taxon>
        <taxon>Kickxellomycotina</taxon>
        <taxon>Harpellomycetes</taxon>
        <taxon>Harpellales</taxon>
        <taxon>Legeriomycetaceae</taxon>
        <taxon>Smittium</taxon>
    </lineage>
</organism>
<accession>A0A2T9Y0J2</accession>
<protein>
    <submittedName>
        <fullName evidence="1">Uncharacterized protein</fullName>
    </submittedName>
</protein>
<keyword evidence="2" id="KW-1185">Reference proteome</keyword>
<dbReference type="AlphaFoldDB" id="A0A2T9Y0J2"/>
<proteinExistence type="predicted"/>